<keyword evidence="8" id="KW-0067">ATP-binding</keyword>
<evidence type="ECO:0000256" key="4">
    <source>
        <dbReference type="ARBA" id="ARBA00022490"/>
    </source>
</evidence>
<keyword evidence="9" id="KW-0460">Magnesium</keyword>
<evidence type="ECO:0000256" key="3">
    <source>
        <dbReference type="ARBA" id="ARBA00019010"/>
    </source>
</evidence>
<keyword evidence="6" id="KW-0479">Metal-binding</keyword>
<dbReference type="InParanoid" id="A0A1M6DMH1"/>
<dbReference type="Gene3D" id="3.40.50.300">
    <property type="entry name" value="P-loop containing nucleotide triphosphate hydrolases"/>
    <property type="match status" value="1"/>
</dbReference>
<dbReference type="NCBIfam" id="TIGR00150">
    <property type="entry name" value="T6A_YjeE"/>
    <property type="match status" value="1"/>
</dbReference>
<dbReference type="GO" id="GO:0005737">
    <property type="term" value="C:cytoplasm"/>
    <property type="evidence" value="ECO:0007669"/>
    <property type="project" value="UniProtKB-SubCell"/>
</dbReference>
<evidence type="ECO:0000313" key="11">
    <source>
        <dbReference type="EMBL" id="SHI74507.1"/>
    </source>
</evidence>
<dbReference type="Proteomes" id="UP000184510">
    <property type="component" value="Unassembled WGS sequence"/>
</dbReference>
<evidence type="ECO:0000256" key="10">
    <source>
        <dbReference type="ARBA" id="ARBA00032441"/>
    </source>
</evidence>
<name>A0A1M6DMH1_9BACT</name>
<protein>
    <recommendedName>
        <fullName evidence="3">tRNA threonylcarbamoyladenosine biosynthesis protein TsaE</fullName>
    </recommendedName>
    <alternativeName>
        <fullName evidence="10">t(6)A37 threonylcarbamoyladenosine biosynthesis protein TsaE</fullName>
    </alternativeName>
</protein>
<keyword evidence="7" id="KW-0547">Nucleotide-binding</keyword>
<dbReference type="GO" id="GO:0005524">
    <property type="term" value="F:ATP binding"/>
    <property type="evidence" value="ECO:0007669"/>
    <property type="project" value="UniProtKB-KW"/>
</dbReference>
<evidence type="ECO:0000256" key="7">
    <source>
        <dbReference type="ARBA" id="ARBA00022741"/>
    </source>
</evidence>
<dbReference type="AlphaFoldDB" id="A0A1M6DMH1"/>
<evidence type="ECO:0000256" key="2">
    <source>
        <dbReference type="ARBA" id="ARBA00007599"/>
    </source>
</evidence>
<evidence type="ECO:0000256" key="6">
    <source>
        <dbReference type="ARBA" id="ARBA00022723"/>
    </source>
</evidence>
<dbReference type="SUPFAM" id="SSF52540">
    <property type="entry name" value="P-loop containing nucleoside triphosphate hydrolases"/>
    <property type="match status" value="1"/>
</dbReference>
<dbReference type="PANTHER" id="PTHR33540:SF2">
    <property type="entry name" value="TRNA THREONYLCARBAMOYLADENOSINE BIOSYNTHESIS PROTEIN TSAE"/>
    <property type="match status" value="1"/>
</dbReference>
<dbReference type="InterPro" id="IPR027417">
    <property type="entry name" value="P-loop_NTPase"/>
</dbReference>
<sequence>MNFSLIKFKNLPVQGLFPTEILDPEAMKRFGAQIANHLRPGDIVALVGDLGAGKTHITQGICAALGHQGEVTSPTFALVNEYTDSTPPIMHFDLYRMENAQELLDIGWEDYLERDAILIVEWADRFPELIPEGTHCIHIEHLPQGRRLSYDRV</sequence>
<evidence type="ECO:0000256" key="8">
    <source>
        <dbReference type="ARBA" id="ARBA00022840"/>
    </source>
</evidence>
<dbReference type="PANTHER" id="PTHR33540">
    <property type="entry name" value="TRNA THREONYLCARBAMOYLADENOSINE BIOSYNTHESIS PROTEIN TSAE"/>
    <property type="match status" value="1"/>
</dbReference>
<keyword evidence="4" id="KW-0963">Cytoplasm</keyword>
<comment type="subcellular location">
    <subcellularLocation>
        <location evidence="1">Cytoplasm</location>
    </subcellularLocation>
</comment>
<dbReference type="GO" id="GO:0046872">
    <property type="term" value="F:metal ion binding"/>
    <property type="evidence" value="ECO:0007669"/>
    <property type="project" value="UniProtKB-KW"/>
</dbReference>
<dbReference type="EMBL" id="FQYR01000002">
    <property type="protein sequence ID" value="SHI74507.1"/>
    <property type="molecule type" value="Genomic_DNA"/>
</dbReference>
<keyword evidence="12" id="KW-1185">Reference proteome</keyword>
<organism evidence="11 12">
    <name type="scientific">Rubritalea squalenifaciens DSM 18772</name>
    <dbReference type="NCBI Taxonomy" id="1123071"/>
    <lineage>
        <taxon>Bacteria</taxon>
        <taxon>Pseudomonadati</taxon>
        <taxon>Verrucomicrobiota</taxon>
        <taxon>Verrucomicrobiia</taxon>
        <taxon>Verrucomicrobiales</taxon>
        <taxon>Rubritaleaceae</taxon>
        <taxon>Rubritalea</taxon>
    </lineage>
</organism>
<dbReference type="FunCoup" id="A0A1M6DMH1">
    <property type="interactions" value="257"/>
</dbReference>
<dbReference type="GO" id="GO:0002949">
    <property type="term" value="P:tRNA threonylcarbamoyladenosine modification"/>
    <property type="evidence" value="ECO:0007669"/>
    <property type="project" value="InterPro"/>
</dbReference>
<evidence type="ECO:0000313" key="12">
    <source>
        <dbReference type="Proteomes" id="UP000184510"/>
    </source>
</evidence>
<keyword evidence="5" id="KW-0819">tRNA processing</keyword>
<accession>A0A1M6DMH1</accession>
<evidence type="ECO:0000256" key="1">
    <source>
        <dbReference type="ARBA" id="ARBA00004496"/>
    </source>
</evidence>
<proteinExistence type="inferred from homology"/>
<dbReference type="InterPro" id="IPR003442">
    <property type="entry name" value="T6A_TsaE"/>
</dbReference>
<reference evidence="11 12" key="1">
    <citation type="submission" date="2016-11" db="EMBL/GenBank/DDBJ databases">
        <authorList>
            <person name="Jaros S."/>
            <person name="Januszkiewicz K."/>
            <person name="Wedrychowicz H."/>
        </authorList>
    </citation>
    <scope>NUCLEOTIDE SEQUENCE [LARGE SCALE GENOMIC DNA]</scope>
    <source>
        <strain evidence="11 12">DSM 18772</strain>
    </source>
</reference>
<gene>
    <name evidence="11" type="ORF">SAMN02745181_0786</name>
</gene>
<dbReference type="STRING" id="1123071.SAMN02745181_0786"/>
<dbReference type="Pfam" id="PF02367">
    <property type="entry name" value="TsaE"/>
    <property type="match status" value="1"/>
</dbReference>
<comment type="similarity">
    <text evidence="2">Belongs to the TsaE family.</text>
</comment>
<evidence type="ECO:0000256" key="9">
    <source>
        <dbReference type="ARBA" id="ARBA00022842"/>
    </source>
</evidence>
<evidence type="ECO:0000256" key="5">
    <source>
        <dbReference type="ARBA" id="ARBA00022694"/>
    </source>
</evidence>